<reference evidence="1 2" key="1">
    <citation type="journal article" name="Sci. Rep.">
        <title>Genome-scale phylogenetic analyses confirm Olpidium as the closest living zoosporic fungus to the non-flagellated, terrestrial fungi.</title>
        <authorList>
            <person name="Chang Y."/>
            <person name="Rochon D."/>
            <person name="Sekimoto S."/>
            <person name="Wang Y."/>
            <person name="Chovatia M."/>
            <person name="Sandor L."/>
            <person name="Salamov A."/>
            <person name="Grigoriev I.V."/>
            <person name="Stajich J.E."/>
            <person name="Spatafora J.W."/>
        </authorList>
    </citation>
    <scope>NUCLEOTIDE SEQUENCE [LARGE SCALE GENOMIC DNA]</scope>
    <source>
        <strain evidence="1">S191</strain>
    </source>
</reference>
<accession>A0A8H7ZYT1</accession>
<proteinExistence type="predicted"/>
<dbReference type="Proteomes" id="UP000673691">
    <property type="component" value="Unassembled WGS sequence"/>
</dbReference>
<dbReference type="AlphaFoldDB" id="A0A8H7ZYT1"/>
<evidence type="ECO:0000313" key="1">
    <source>
        <dbReference type="EMBL" id="KAG5461702.1"/>
    </source>
</evidence>
<keyword evidence="2" id="KW-1185">Reference proteome</keyword>
<name>A0A8H7ZYT1_9FUNG</name>
<protein>
    <submittedName>
        <fullName evidence="1">Uncharacterized protein</fullName>
    </submittedName>
</protein>
<organism evidence="1 2">
    <name type="scientific">Olpidium bornovanus</name>
    <dbReference type="NCBI Taxonomy" id="278681"/>
    <lineage>
        <taxon>Eukaryota</taxon>
        <taxon>Fungi</taxon>
        <taxon>Fungi incertae sedis</taxon>
        <taxon>Olpidiomycota</taxon>
        <taxon>Olpidiomycotina</taxon>
        <taxon>Olpidiomycetes</taxon>
        <taxon>Olpidiales</taxon>
        <taxon>Olpidiaceae</taxon>
        <taxon>Olpidium</taxon>
    </lineage>
</organism>
<gene>
    <name evidence="1" type="ORF">BJ554DRAFT_6058</name>
</gene>
<comment type="caution">
    <text evidence="1">The sequence shown here is derived from an EMBL/GenBank/DDBJ whole genome shotgun (WGS) entry which is preliminary data.</text>
</comment>
<dbReference type="OrthoDB" id="5144463at2759"/>
<sequence>MLPAGQSSIGSIVEAALVGGGNHLGNVKHKGCFRVTSADALSTFIIERALVQVLDTIRLRGDRRREVDDHHLQQSVGSRQKTLHNNLEESLALKILLDDLEFLDQLEGFLFSEIHDAVEKLVDRVKDKHVKRALQVLAISVLRLVGPLFRRGIEVVLAPQAGNHLVHVHTKLLRVPLRKLAEGKRPPVKTGSERDCAFLRVHLDIAKRLVEIGRNDDIDGFNGCCSSRSARSTLLMMTTGLIFSTVSVWTQTPSTQSTTTRAPSVTRSAAVTSDEKSTCPGESMRFIKKPFPSVFCLTSPTSSAGSSKKREMAVDLMVIPRSCSS</sequence>
<evidence type="ECO:0000313" key="2">
    <source>
        <dbReference type="Proteomes" id="UP000673691"/>
    </source>
</evidence>
<dbReference type="EMBL" id="JAEFCI010003259">
    <property type="protein sequence ID" value="KAG5461702.1"/>
    <property type="molecule type" value="Genomic_DNA"/>
</dbReference>